<comment type="similarity">
    <text evidence="1 3">Belongs to the D-isomer specific 2-hydroxyacid dehydrogenase family.</text>
</comment>
<name>A0A8C2WGV3_CYCLU</name>
<dbReference type="GO" id="GO:0016618">
    <property type="term" value="F:hydroxypyruvate reductase [NAD(P)H] activity"/>
    <property type="evidence" value="ECO:0007669"/>
    <property type="project" value="TreeGrafter"/>
</dbReference>
<reference evidence="6" key="1">
    <citation type="submission" date="2025-08" db="UniProtKB">
        <authorList>
            <consortium name="Ensembl"/>
        </authorList>
    </citation>
    <scope>IDENTIFICATION</scope>
</reference>
<dbReference type="Ensembl" id="ENSCLMT00005004591.1">
    <property type="protein sequence ID" value="ENSCLMP00005004251.1"/>
    <property type="gene ID" value="ENSCLMG00005002355.1"/>
</dbReference>
<evidence type="ECO:0000259" key="4">
    <source>
        <dbReference type="Pfam" id="PF00389"/>
    </source>
</evidence>
<protein>
    <submittedName>
        <fullName evidence="6">Zgc:136493</fullName>
    </submittedName>
</protein>
<evidence type="ECO:0000259" key="5">
    <source>
        <dbReference type="Pfam" id="PF02826"/>
    </source>
</evidence>
<sequence>MRPAPLLSTSFCFMDWSFIHTFVMEDNKPWALISEVGDQGYIEEVTDILEQHFHIICHKDFLQNSLVHGPKIQAILMWNTLPAAKPSLLSLLPSLKVVASGGAGIDHLDVPYIASLGVKVTNTPGVVSDATADIAMGLLLASARRIVEGHLIAVDPNITCLPLKLMGVEVTGSTLGIIGMGHIGYKIAQRGKGFDMKILYHNRNRRSFEDEQAVGASYRENMDDLLKESDFVMMAVNLTPETTDLISHRELSLMKPTATLVNISRGLVVDQDALVKALKSGGICAAALDVTHPEPLPRDHPLLCLPNVLITPHVGTNTIATTRKMVLKMVDNAVAVLNGQVIPNEVKPN</sequence>
<dbReference type="SUPFAM" id="SSF51735">
    <property type="entry name" value="NAD(P)-binding Rossmann-fold domains"/>
    <property type="match status" value="1"/>
</dbReference>
<evidence type="ECO:0000313" key="6">
    <source>
        <dbReference type="Ensembl" id="ENSCLMP00005004251.1"/>
    </source>
</evidence>
<dbReference type="GeneTree" id="ENSGT00940000162740"/>
<dbReference type="Gene3D" id="3.40.50.720">
    <property type="entry name" value="NAD(P)-binding Rossmann-like Domain"/>
    <property type="match status" value="2"/>
</dbReference>
<keyword evidence="2 3" id="KW-0560">Oxidoreductase</keyword>
<dbReference type="PANTHER" id="PTHR10996:SF257">
    <property type="entry name" value="GLYOXYLATE REDUCTASE 1"/>
    <property type="match status" value="1"/>
</dbReference>
<reference evidence="6" key="2">
    <citation type="submission" date="2025-09" db="UniProtKB">
        <authorList>
            <consortium name="Ensembl"/>
        </authorList>
    </citation>
    <scope>IDENTIFICATION</scope>
</reference>
<dbReference type="CDD" id="cd05301">
    <property type="entry name" value="GDH"/>
    <property type="match status" value="1"/>
</dbReference>
<dbReference type="InterPro" id="IPR036291">
    <property type="entry name" value="NAD(P)-bd_dom_sf"/>
</dbReference>
<evidence type="ECO:0000256" key="2">
    <source>
        <dbReference type="ARBA" id="ARBA00023002"/>
    </source>
</evidence>
<evidence type="ECO:0000313" key="7">
    <source>
        <dbReference type="Proteomes" id="UP000694565"/>
    </source>
</evidence>
<dbReference type="InterPro" id="IPR006140">
    <property type="entry name" value="D-isomer_DH_NAD-bd"/>
</dbReference>
<dbReference type="GO" id="GO:0030267">
    <property type="term" value="F:glyoxylate reductase (NADPH) activity"/>
    <property type="evidence" value="ECO:0007669"/>
    <property type="project" value="TreeGrafter"/>
</dbReference>
<dbReference type="PANTHER" id="PTHR10996">
    <property type="entry name" value="2-HYDROXYACID DEHYDROGENASE-RELATED"/>
    <property type="match status" value="1"/>
</dbReference>
<feature type="domain" description="D-isomer specific 2-hydroxyacid dehydrogenase catalytic" evidence="4">
    <location>
        <begin position="43"/>
        <end position="347"/>
    </location>
</feature>
<feature type="domain" description="D-isomer specific 2-hydroxyacid dehydrogenase NAD-binding" evidence="5">
    <location>
        <begin position="136"/>
        <end position="315"/>
    </location>
</feature>
<proteinExistence type="inferred from homology"/>
<accession>A0A8C2WGV3</accession>
<dbReference type="SUPFAM" id="SSF52283">
    <property type="entry name" value="Formate/glycerate dehydrogenase catalytic domain-like"/>
    <property type="match status" value="1"/>
</dbReference>
<dbReference type="Proteomes" id="UP000694565">
    <property type="component" value="Unplaced"/>
</dbReference>
<dbReference type="GO" id="GO:0005829">
    <property type="term" value="C:cytosol"/>
    <property type="evidence" value="ECO:0007669"/>
    <property type="project" value="TreeGrafter"/>
</dbReference>
<dbReference type="Pfam" id="PF00389">
    <property type="entry name" value="2-Hacid_dh"/>
    <property type="match status" value="1"/>
</dbReference>
<dbReference type="FunFam" id="3.40.50.720:FF:000462">
    <property type="entry name" value="Glyoxylate reductase (NADP+)"/>
    <property type="match status" value="1"/>
</dbReference>
<dbReference type="Pfam" id="PF02826">
    <property type="entry name" value="2-Hacid_dh_C"/>
    <property type="match status" value="1"/>
</dbReference>
<dbReference type="PROSITE" id="PS00065">
    <property type="entry name" value="D_2_HYDROXYACID_DH_1"/>
    <property type="match status" value="1"/>
</dbReference>
<dbReference type="InterPro" id="IPR029752">
    <property type="entry name" value="D-isomer_DH_CS1"/>
</dbReference>
<dbReference type="InterPro" id="IPR050223">
    <property type="entry name" value="D-isomer_2-hydroxyacid_DH"/>
</dbReference>
<keyword evidence="7" id="KW-1185">Reference proteome</keyword>
<dbReference type="InterPro" id="IPR006139">
    <property type="entry name" value="D-isomer_2_OHA_DH_cat_dom"/>
</dbReference>
<dbReference type="AlphaFoldDB" id="A0A8C2WGV3"/>
<dbReference type="GO" id="GO:0051287">
    <property type="term" value="F:NAD binding"/>
    <property type="evidence" value="ECO:0007669"/>
    <property type="project" value="InterPro"/>
</dbReference>
<evidence type="ECO:0000256" key="1">
    <source>
        <dbReference type="ARBA" id="ARBA00005854"/>
    </source>
</evidence>
<organism evidence="6 7">
    <name type="scientific">Cyclopterus lumpus</name>
    <name type="common">Lumpsucker</name>
    <dbReference type="NCBI Taxonomy" id="8103"/>
    <lineage>
        <taxon>Eukaryota</taxon>
        <taxon>Metazoa</taxon>
        <taxon>Chordata</taxon>
        <taxon>Craniata</taxon>
        <taxon>Vertebrata</taxon>
        <taxon>Euteleostomi</taxon>
        <taxon>Actinopterygii</taxon>
        <taxon>Neopterygii</taxon>
        <taxon>Teleostei</taxon>
        <taxon>Neoteleostei</taxon>
        <taxon>Acanthomorphata</taxon>
        <taxon>Eupercaria</taxon>
        <taxon>Perciformes</taxon>
        <taxon>Cottioidei</taxon>
        <taxon>Cottales</taxon>
        <taxon>Cyclopteridae</taxon>
        <taxon>Cyclopterus</taxon>
    </lineage>
</organism>
<evidence type="ECO:0000256" key="3">
    <source>
        <dbReference type="RuleBase" id="RU003719"/>
    </source>
</evidence>